<comment type="function">
    <text evidence="7">Catalyzes the interconversion of L-alanine and D-alanine. May also act on other amino acids.</text>
</comment>
<dbReference type="GO" id="GO:0030170">
    <property type="term" value="F:pyridoxal phosphate binding"/>
    <property type="evidence" value="ECO:0007669"/>
    <property type="project" value="UniProtKB-UniRule"/>
</dbReference>
<dbReference type="CDD" id="cd00430">
    <property type="entry name" value="PLPDE_III_AR"/>
    <property type="match status" value="1"/>
</dbReference>
<evidence type="ECO:0000256" key="4">
    <source>
        <dbReference type="ARBA" id="ARBA00022840"/>
    </source>
</evidence>
<protein>
    <recommendedName>
        <fullName evidence="7">Alanine racemase</fullName>
        <ecNumber evidence="7">5.1.1.1</ecNumber>
    </recommendedName>
</protein>
<dbReference type="NCBIfam" id="NF008897">
    <property type="entry name" value="PRK11930.1"/>
    <property type="match status" value="1"/>
</dbReference>
<dbReference type="Proteomes" id="UP000003303">
    <property type="component" value="Unassembled WGS sequence"/>
</dbReference>
<comment type="cofactor">
    <cofactor evidence="1 7 8">
        <name>pyridoxal 5'-phosphate</name>
        <dbReference type="ChEBI" id="CHEBI:597326"/>
    </cofactor>
</comment>
<feature type="domain" description="Alanine racemase C-terminal" evidence="10">
    <location>
        <begin position="714"/>
        <end position="841"/>
    </location>
</feature>
<feature type="active site" description="Proton acceptor; specific for L-alanine" evidence="7">
    <location>
        <position position="735"/>
    </location>
</feature>
<dbReference type="EMBL" id="ACLR01000124">
    <property type="protein sequence ID" value="EEK16849.1"/>
    <property type="molecule type" value="Genomic_DNA"/>
</dbReference>
<dbReference type="Pfam" id="PF01225">
    <property type="entry name" value="Mur_ligase"/>
    <property type="match status" value="1"/>
</dbReference>
<keyword evidence="4" id="KW-0067">ATP-binding</keyword>
<dbReference type="InterPro" id="IPR013221">
    <property type="entry name" value="Mur_ligase_cen"/>
</dbReference>
<dbReference type="EC" id="5.1.1.1" evidence="7"/>
<dbReference type="InterPro" id="IPR001608">
    <property type="entry name" value="Ala_racemase_N"/>
</dbReference>
<dbReference type="InterPro" id="IPR035911">
    <property type="entry name" value="MurE/MurF_N"/>
</dbReference>
<dbReference type="eggNOG" id="COG0770">
    <property type="taxonomic scope" value="Bacteria"/>
</dbReference>
<keyword evidence="12" id="KW-1185">Reference proteome</keyword>
<dbReference type="InterPro" id="IPR009006">
    <property type="entry name" value="Ala_racemase/Decarboxylase_C"/>
</dbReference>
<dbReference type="HAMAP" id="MF_01201">
    <property type="entry name" value="Ala_racemase"/>
    <property type="match status" value="1"/>
</dbReference>
<dbReference type="InterPro" id="IPR011079">
    <property type="entry name" value="Ala_racemase_C"/>
</dbReference>
<dbReference type="SUPFAM" id="SSF50621">
    <property type="entry name" value="Alanine racemase C-terminal domain-like"/>
    <property type="match status" value="1"/>
</dbReference>
<dbReference type="Pfam" id="PF01168">
    <property type="entry name" value="Ala_racemase_N"/>
    <property type="match status" value="1"/>
</dbReference>
<keyword evidence="2" id="KW-0436">Ligase</keyword>
<feature type="active site" description="Proton acceptor; specific for D-alanine" evidence="7">
    <location>
        <position position="508"/>
    </location>
</feature>
<comment type="similarity">
    <text evidence="7">Belongs to the alanine racemase family.</text>
</comment>
<dbReference type="Gene3D" id="3.20.20.10">
    <property type="entry name" value="Alanine racemase"/>
    <property type="match status" value="1"/>
</dbReference>
<dbReference type="AlphaFoldDB" id="C2MBR3"/>
<dbReference type="Gene3D" id="2.40.37.10">
    <property type="entry name" value="Lyase, Ornithine Decarboxylase, Chain A, domain 1"/>
    <property type="match status" value="1"/>
</dbReference>
<dbReference type="SUPFAM" id="SSF53623">
    <property type="entry name" value="MurD-like peptide ligases, catalytic domain"/>
    <property type="match status" value="1"/>
</dbReference>
<evidence type="ECO:0000256" key="1">
    <source>
        <dbReference type="ARBA" id="ARBA00001933"/>
    </source>
</evidence>
<dbReference type="SUPFAM" id="SSF63418">
    <property type="entry name" value="MurE/MurF N-terminal domain"/>
    <property type="match status" value="1"/>
</dbReference>
<dbReference type="Gene3D" id="3.40.1190.10">
    <property type="entry name" value="Mur-like, catalytic domain"/>
    <property type="match status" value="1"/>
</dbReference>
<dbReference type="Gene3D" id="3.40.1390.10">
    <property type="entry name" value="MurE/MurF, N-terminal domain"/>
    <property type="match status" value="1"/>
</dbReference>
<dbReference type="eggNOG" id="COG0787">
    <property type="taxonomic scope" value="Bacteria"/>
</dbReference>
<dbReference type="SMART" id="SM01005">
    <property type="entry name" value="Ala_racemase_C"/>
    <property type="match status" value="1"/>
</dbReference>
<evidence type="ECO:0000259" key="10">
    <source>
        <dbReference type="SMART" id="SM01005"/>
    </source>
</evidence>
<organism evidence="11 12">
    <name type="scientific">Porphyromonas uenonis 60-3</name>
    <dbReference type="NCBI Taxonomy" id="596327"/>
    <lineage>
        <taxon>Bacteria</taxon>
        <taxon>Pseudomonadati</taxon>
        <taxon>Bacteroidota</taxon>
        <taxon>Bacteroidia</taxon>
        <taxon>Bacteroidales</taxon>
        <taxon>Porphyromonadaceae</taxon>
        <taxon>Porphyromonas</taxon>
    </lineage>
</organism>
<dbReference type="Gene3D" id="3.90.190.20">
    <property type="entry name" value="Mur ligase, C-terminal domain"/>
    <property type="match status" value="1"/>
</dbReference>
<dbReference type="PANTHER" id="PTHR43024">
    <property type="entry name" value="UDP-N-ACETYLMURAMOYL-TRIPEPTIDE--D-ALANYL-D-ALANINE LIGASE"/>
    <property type="match status" value="1"/>
</dbReference>
<evidence type="ECO:0000256" key="2">
    <source>
        <dbReference type="ARBA" id="ARBA00022598"/>
    </source>
</evidence>
<dbReference type="GO" id="GO:0016881">
    <property type="term" value="F:acid-amino acid ligase activity"/>
    <property type="evidence" value="ECO:0007669"/>
    <property type="project" value="InterPro"/>
</dbReference>
<evidence type="ECO:0000256" key="3">
    <source>
        <dbReference type="ARBA" id="ARBA00022741"/>
    </source>
</evidence>
<feature type="modified residue" description="N6-(pyridoxal phosphate)lysine" evidence="7 8">
    <location>
        <position position="508"/>
    </location>
</feature>
<dbReference type="InterPro" id="IPR000821">
    <property type="entry name" value="Ala_racemase"/>
</dbReference>
<sequence>MTPIYNTIMSTLQNILEYLRPIQTHLVDERPIRHILTDSRKLTSPSDSLFFAMRTASGDGHKYIPQLYEHGVRAFFICEPIEPYVERYPDANIVQVQETLRALQQIASHWRMRYNYPVIGITGSNGKTVVKEFLYHLLSGCYRIVRSPKSYNSQLGVPLSILNMEEEHTLAIFEAGISMPMEMLRLQRIIRPTLGILTNIGAAHQENFVSLNQKIEEKLQLFVDADHFVYDADSDEIQRGIDNLGLSDKAIGWSLTPGKAYYHVSYSHSGDGTTIITVQHADESSTVTIPFADQASIQNATHCLCLIGLLPLTTAQRQAVLARFATLEAIEMRLEVKEGQAGNRLINDAYNNDINSLRIALDFQKQRTATSHQQAVIILSDILQSAQLPRDLYKQVGEMIAQYPHTLFIGVGRELCNYQDYFQRSGEGKTAFYETTDQLLADDLLGTITHAEILVKGARQFQFERIVQHLAKQVHETTLEIDLEALVNNLKSYKALLSPETRIIVMAKAQGYGIGAYELAKALEQQDLAALAVALADEGKELRSKGILLPIIVMNPEVEAFEVMTQSRLEPEIYNERILREFARHVERQGLSHYPVHIELDTGMHRTGFTPDRATLEHLAQTLHEVEPLIRVQSIFTHLAAADEPMMSDFTEQQFALYDEGADYLTSQLSYRPLRHVQNTAGMERYNHHHYDMARLGVGLYGISATGSLTLEPVAKLRTTLLQIKTIPDGETIGYGRRGQVAPGGQIGIIPIGYADGYDRRFSCGVGSVMIHDTLCPIVGNVCMDTCMVDLTALQGKVAEGDEVIIFGVPGLQVSDLAERIGTIPYEVISKLSPRIKRTYYKS</sequence>
<comment type="catalytic activity">
    <reaction evidence="7">
        <text>L-alanine = D-alanine</text>
        <dbReference type="Rhea" id="RHEA:20249"/>
        <dbReference type="ChEBI" id="CHEBI:57416"/>
        <dbReference type="ChEBI" id="CHEBI:57972"/>
        <dbReference type="EC" id="5.1.1.1"/>
    </reaction>
</comment>
<dbReference type="UniPathway" id="UPA00042">
    <property type="reaction ID" value="UER00497"/>
</dbReference>
<dbReference type="PANTHER" id="PTHR43024:SF1">
    <property type="entry name" value="UDP-N-ACETYLMURAMOYL-TRIPEPTIDE--D-ALANYL-D-ALANINE LIGASE"/>
    <property type="match status" value="1"/>
</dbReference>
<dbReference type="SUPFAM" id="SSF51419">
    <property type="entry name" value="PLP-binding barrel"/>
    <property type="match status" value="1"/>
</dbReference>
<evidence type="ECO:0000256" key="5">
    <source>
        <dbReference type="ARBA" id="ARBA00022898"/>
    </source>
</evidence>
<comment type="pathway">
    <text evidence="7">Amino-acid biosynthesis; D-alanine biosynthesis; D-alanine from L-alanine: step 1/1.</text>
</comment>
<dbReference type="NCBIfam" id="TIGR00492">
    <property type="entry name" value="alr"/>
    <property type="match status" value="1"/>
</dbReference>
<gene>
    <name evidence="11" type="primary">alr</name>
    <name evidence="11" type="ORF">PORUE0001_0484</name>
</gene>
<dbReference type="Pfam" id="PF08245">
    <property type="entry name" value="Mur_ligase_M"/>
    <property type="match status" value="1"/>
</dbReference>
<dbReference type="Pfam" id="PF00842">
    <property type="entry name" value="Ala_racemase_C"/>
    <property type="match status" value="1"/>
</dbReference>
<keyword evidence="3" id="KW-0547">Nucleotide-binding</keyword>
<keyword evidence="5 7" id="KW-0663">Pyridoxal phosphate</keyword>
<evidence type="ECO:0000313" key="12">
    <source>
        <dbReference type="Proteomes" id="UP000003303"/>
    </source>
</evidence>
<name>C2MBR3_9PORP</name>
<dbReference type="SUPFAM" id="SSF53244">
    <property type="entry name" value="MurD-like peptide ligases, peptide-binding domain"/>
    <property type="match status" value="1"/>
</dbReference>
<evidence type="ECO:0000313" key="11">
    <source>
        <dbReference type="EMBL" id="EEK16849.1"/>
    </source>
</evidence>
<dbReference type="GO" id="GO:0005524">
    <property type="term" value="F:ATP binding"/>
    <property type="evidence" value="ECO:0007669"/>
    <property type="project" value="UniProtKB-KW"/>
</dbReference>
<dbReference type="InterPro" id="IPR051046">
    <property type="entry name" value="MurCDEF_CellWall_CoF430Synth"/>
</dbReference>
<dbReference type="GO" id="GO:0030632">
    <property type="term" value="P:D-alanine biosynthetic process"/>
    <property type="evidence" value="ECO:0007669"/>
    <property type="project" value="UniProtKB-UniRule"/>
</dbReference>
<dbReference type="GO" id="GO:0008784">
    <property type="term" value="F:alanine racemase activity"/>
    <property type="evidence" value="ECO:0007669"/>
    <property type="project" value="UniProtKB-UniRule"/>
</dbReference>
<accession>C2MBR3</accession>
<evidence type="ECO:0000256" key="7">
    <source>
        <dbReference type="HAMAP-Rule" id="MF_01201"/>
    </source>
</evidence>
<dbReference type="InterPro" id="IPR036565">
    <property type="entry name" value="Mur-like_cat_sf"/>
</dbReference>
<keyword evidence="6 7" id="KW-0413">Isomerase</keyword>
<dbReference type="InterPro" id="IPR029066">
    <property type="entry name" value="PLP-binding_barrel"/>
</dbReference>
<dbReference type="STRING" id="596327.PORUE0001_0484"/>
<feature type="binding site" evidence="7 9">
    <location>
        <position position="606"/>
    </location>
    <ligand>
        <name>substrate</name>
    </ligand>
</feature>
<evidence type="ECO:0000256" key="9">
    <source>
        <dbReference type="PIRSR" id="PIRSR600821-52"/>
    </source>
</evidence>
<dbReference type="InterPro" id="IPR000713">
    <property type="entry name" value="Mur_ligase_N"/>
</dbReference>
<feature type="binding site" evidence="7 9">
    <location>
        <position position="784"/>
    </location>
    <ligand>
        <name>substrate</name>
    </ligand>
</feature>
<dbReference type="InterPro" id="IPR036615">
    <property type="entry name" value="Mur_ligase_C_dom_sf"/>
</dbReference>
<evidence type="ECO:0000256" key="8">
    <source>
        <dbReference type="PIRSR" id="PIRSR600821-50"/>
    </source>
</evidence>
<reference evidence="11 12" key="1">
    <citation type="submission" date="2009-04" db="EMBL/GenBank/DDBJ databases">
        <authorList>
            <person name="Sebastian Y."/>
            <person name="Madupu R."/>
            <person name="Durkin A.S."/>
            <person name="Torralba M."/>
            <person name="Methe B."/>
            <person name="Sutton G.G."/>
            <person name="Strausberg R.L."/>
            <person name="Nelson K.E."/>
        </authorList>
    </citation>
    <scope>NUCLEOTIDE SEQUENCE [LARGE SCALE GENOMIC DNA]</scope>
    <source>
        <strain evidence="11 12">60-3</strain>
    </source>
</reference>
<proteinExistence type="inferred from homology"/>
<evidence type="ECO:0000256" key="6">
    <source>
        <dbReference type="ARBA" id="ARBA00023235"/>
    </source>
</evidence>
<dbReference type="PRINTS" id="PR00992">
    <property type="entry name" value="ALARACEMASE"/>
</dbReference>
<comment type="caution">
    <text evidence="11">The sequence shown here is derived from an EMBL/GenBank/DDBJ whole genome shotgun (WGS) entry which is preliminary data.</text>
</comment>